<accession>A0A841GHG0</accession>
<dbReference type="PANTHER" id="PTHR46663:SF3">
    <property type="entry name" value="SLL0267 PROTEIN"/>
    <property type="match status" value="1"/>
</dbReference>
<dbReference type="InterPro" id="IPR029016">
    <property type="entry name" value="GAF-like_dom_sf"/>
</dbReference>
<dbReference type="Pfam" id="PF08447">
    <property type="entry name" value="PAS_3"/>
    <property type="match status" value="1"/>
</dbReference>
<comment type="cofactor">
    <cofactor evidence="1">
        <name>Mg(2+)</name>
        <dbReference type="ChEBI" id="CHEBI:18420"/>
    </cofactor>
</comment>
<dbReference type="Pfam" id="PF01590">
    <property type="entry name" value="GAF"/>
    <property type="match status" value="1"/>
</dbReference>
<dbReference type="SMART" id="SM00267">
    <property type="entry name" value="GGDEF"/>
    <property type="match status" value="1"/>
</dbReference>
<feature type="domain" description="PAS" evidence="2">
    <location>
        <begin position="18"/>
        <end position="75"/>
    </location>
</feature>
<dbReference type="RefSeq" id="WP_188026837.1">
    <property type="nucleotide sequence ID" value="NZ_JACHGR010000006.1"/>
</dbReference>
<dbReference type="CDD" id="cd01949">
    <property type="entry name" value="GGDEF"/>
    <property type="match status" value="1"/>
</dbReference>
<evidence type="ECO:0000313" key="5">
    <source>
        <dbReference type="Proteomes" id="UP000585721"/>
    </source>
</evidence>
<dbReference type="FunFam" id="3.30.70.270:FF:000001">
    <property type="entry name" value="Diguanylate cyclase domain protein"/>
    <property type="match status" value="1"/>
</dbReference>
<dbReference type="InterPro" id="IPR000014">
    <property type="entry name" value="PAS"/>
</dbReference>
<dbReference type="InterPro" id="IPR003018">
    <property type="entry name" value="GAF"/>
</dbReference>
<dbReference type="GO" id="GO:0003824">
    <property type="term" value="F:catalytic activity"/>
    <property type="evidence" value="ECO:0007669"/>
    <property type="project" value="UniProtKB-ARBA"/>
</dbReference>
<dbReference type="InterPro" id="IPR000160">
    <property type="entry name" value="GGDEF_dom"/>
</dbReference>
<dbReference type="Proteomes" id="UP000585721">
    <property type="component" value="Unassembled WGS sequence"/>
</dbReference>
<dbReference type="CDD" id="cd00130">
    <property type="entry name" value="PAS"/>
    <property type="match status" value="1"/>
</dbReference>
<keyword evidence="5" id="KW-1185">Reference proteome</keyword>
<proteinExistence type="predicted"/>
<dbReference type="SUPFAM" id="SSF55785">
    <property type="entry name" value="PYP-like sensor domain (PAS domain)"/>
    <property type="match status" value="1"/>
</dbReference>
<dbReference type="Pfam" id="PF00990">
    <property type="entry name" value="GGDEF"/>
    <property type="match status" value="1"/>
</dbReference>
<dbReference type="SMART" id="SM00091">
    <property type="entry name" value="PAS"/>
    <property type="match status" value="1"/>
</dbReference>
<feature type="domain" description="GGDEF" evidence="3">
    <location>
        <begin position="318"/>
        <end position="450"/>
    </location>
</feature>
<reference evidence="4 5" key="1">
    <citation type="submission" date="2020-08" db="EMBL/GenBank/DDBJ databases">
        <title>Genomic Encyclopedia of Type Strains, Phase IV (KMG-IV): sequencing the most valuable type-strain genomes for metagenomic binning, comparative biology and taxonomic classification.</title>
        <authorList>
            <person name="Goeker M."/>
        </authorList>
    </citation>
    <scope>NUCLEOTIDE SEQUENCE [LARGE SCALE GENOMIC DNA]</scope>
    <source>
        <strain evidence="4 5">DSM 22975</strain>
    </source>
</reference>
<dbReference type="SMART" id="SM00065">
    <property type="entry name" value="GAF"/>
    <property type="match status" value="1"/>
</dbReference>
<dbReference type="NCBIfam" id="TIGR00229">
    <property type="entry name" value="sensory_box"/>
    <property type="match status" value="1"/>
</dbReference>
<evidence type="ECO:0000313" key="4">
    <source>
        <dbReference type="EMBL" id="MBB6056106.1"/>
    </source>
</evidence>
<evidence type="ECO:0000259" key="2">
    <source>
        <dbReference type="PROSITE" id="PS50112"/>
    </source>
</evidence>
<protein>
    <submittedName>
        <fullName evidence="4">Diguanylate cyclase (GGDEF)-like protein/PAS domain S-box-containing protein</fullName>
    </submittedName>
</protein>
<sequence>MKATPHVPPYNFTDLLLDAVCVVDRDGYFLFVSAASERIFGYKPDEMIGKPMIDFVYPGDRERTLNAVTEILNGEHKPHFENRYVRKDGKIVHIMWSARWSESEQVRVAVARDVTERKRAESMQAAVYAISEAANSPGNLNSLFQRIHEVVDELLLATDFMVGLYDAEKNELSFPYCAHPDSDLSLSTRVLEIIVKQVIHTGRSLLLTPETIAAILPSLVFDTGPKTSNWLIAPIKSSNGMMGALLVMSSDNNMRFTEQDRELLQFVSIQVAAAIERKRMLTRLEYMAQFDQLTHLPNRILFLDRLQNALIIARREQKMLAVFYLDLDKFKQVNDTFGHATGDQLLSEVSRRLTLCVRESDTVGRIGGDEFVILANHIKHASDVDVIKNKIRAALSHPYELDKAQLQILPSIGCAIYPEHGENESELIHYADCAMYQAKKEQMALSLTSKP</sequence>
<dbReference type="NCBIfam" id="TIGR00254">
    <property type="entry name" value="GGDEF"/>
    <property type="match status" value="1"/>
</dbReference>
<dbReference type="InterPro" id="IPR029787">
    <property type="entry name" value="Nucleotide_cyclase"/>
</dbReference>
<comment type="caution">
    <text evidence="4">The sequence shown here is derived from an EMBL/GenBank/DDBJ whole genome shotgun (WGS) entry which is preliminary data.</text>
</comment>
<dbReference type="EMBL" id="JACHGR010000006">
    <property type="protein sequence ID" value="MBB6056106.1"/>
    <property type="molecule type" value="Genomic_DNA"/>
</dbReference>
<dbReference type="PROSITE" id="PS50112">
    <property type="entry name" value="PAS"/>
    <property type="match status" value="1"/>
</dbReference>
<dbReference type="SUPFAM" id="SSF55781">
    <property type="entry name" value="GAF domain-like"/>
    <property type="match status" value="1"/>
</dbReference>
<dbReference type="InterPro" id="IPR035965">
    <property type="entry name" value="PAS-like_dom_sf"/>
</dbReference>
<dbReference type="InterPro" id="IPR013655">
    <property type="entry name" value="PAS_fold_3"/>
</dbReference>
<dbReference type="Gene3D" id="3.30.450.40">
    <property type="match status" value="1"/>
</dbReference>
<evidence type="ECO:0000256" key="1">
    <source>
        <dbReference type="ARBA" id="ARBA00001946"/>
    </source>
</evidence>
<dbReference type="InterPro" id="IPR043128">
    <property type="entry name" value="Rev_trsase/Diguanyl_cyclase"/>
</dbReference>
<dbReference type="InterPro" id="IPR052163">
    <property type="entry name" value="DGC-Regulatory_Protein"/>
</dbReference>
<dbReference type="AlphaFoldDB" id="A0A841GHG0"/>
<evidence type="ECO:0000259" key="3">
    <source>
        <dbReference type="PROSITE" id="PS50887"/>
    </source>
</evidence>
<dbReference type="SUPFAM" id="SSF55073">
    <property type="entry name" value="Nucleotide cyclase"/>
    <property type="match status" value="1"/>
</dbReference>
<name>A0A841GHG0_9GAMM</name>
<dbReference type="Gene3D" id="3.30.70.270">
    <property type="match status" value="1"/>
</dbReference>
<dbReference type="Gene3D" id="3.30.450.20">
    <property type="entry name" value="PAS domain"/>
    <property type="match status" value="1"/>
</dbReference>
<gene>
    <name evidence="4" type="ORF">HNR75_002036</name>
</gene>
<organism evidence="4 5">
    <name type="scientific">Tolumonas osonensis</name>
    <dbReference type="NCBI Taxonomy" id="675874"/>
    <lineage>
        <taxon>Bacteria</taxon>
        <taxon>Pseudomonadati</taxon>
        <taxon>Pseudomonadota</taxon>
        <taxon>Gammaproteobacteria</taxon>
        <taxon>Aeromonadales</taxon>
        <taxon>Aeromonadaceae</taxon>
        <taxon>Tolumonas</taxon>
    </lineage>
</organism>
<dbReference type="PANTHER" id="PTHR46663">
    <property type="entry name" value="DIGUANYLATE CYCLASE DGCT-RELATED"/>
    <property type="match status" value="1"/>
</dbReference>
<dbReference type="PROSITE" id="PS50887">
    <property type="entry name" value="GGDEF"/>
    <property type="match status" value="1"/>
</dbReference>